<feature type="transmembrane region" description="Helical" evidence="7">
    <location>
        <begin position="142"/>
        <end position="159"/>
    </location>
</feature>
<dbReference type="AlphaFoldDB" id="A0A1Y2F6Y5"/>
<evidence type="ECO:0000256" key="6">
    <source>
        <dbReference type="SAM" id="MobiDB-lite"/>
    </source>
</evidence>
<dbReference type="EMBL" id="MCOG01000014">
    <property type="protein sequence ID" value="ORY79670.1"/>
    <property type="molecule type" value="Genomic_DNA"/>
</dbReference>
<comment type="caution">
    <text evidence="8">The sequence shown here is derived from an EMBL/GenBank/DDBJ whole genome shotgun (WGS) entry which is preliminary data.</text>
</comment>
<evidence type="ECO:0000313" key="8">
    <source>
        <dbReference type="EMBL" id="ORY79670.1"/>
    </source>
</evidence>
<evidence type="ECO:0000256" key="4">
    <source>
        <dbReference type="ARBA" id="ARBA00023136"/>
    </source>
</evidence>
<protein>
    <submittedName>
        <fullName evidence="8">Uncharacterized protein</fullName>
    </submittedName>
</protein>
<dbReference type="GO" id="GO:0005886">
    <property type="term" value="C:plasma membrane"/>
    <property type="evidence" value="ECO:0007669"/>
    <property type="project" value="UniProtKB-ARBA"/>
</dbReference>
<feature type="transmembrane region" description="Helical" evidence="7">
    <location>
        <begin position="118"/>
        <end position="136"/>
    </location>
</feature>
<feature type="region of interest" description="Disordered" evidence="6">
    <location>
        <begin position="225"/>
        <end position="273"/>
    </location>
</feature>
<evidence type="ECO:0000256" key="2">
    <source>
        <dbReference type="ARBA" id="ARBA00022692"/>
    </source>
</evidence>
<gene>
    <name evidence="8" type="ORF">LY90DRAFT_698107</name>
</gene>
<sequence>MENLNRTVSEKLKLNHVNDVVNEKTRDINVKLSSKLDALNEKINGLNLTFGGKVDETKVKSVADKSVNYLKVGLQYLQTFVQKFLSFVLTAPVLGLLAAIFAIPLFFLLVIFIILSPILVPWILITLTIALVSFLITASFFLFKVFAIVSVVTIIVLTVKKLRGSAKDRAEGAASGITVDKVVSSLTESSKDYVELVKKTYANAIDYSKTGYDKSVTTVKNFVEKRKEKSEAKKEDAKKEDDKPEDVKPEDVKPEEPEKNEAEVKPEDEKKNE</sequence>
<keyword evidence="2 7" id="KW-0812">Transmembrane</keyword>
<name>A0A1Y2F6Y5_9FUNG</name>
<evidence type="ECO:0000256" key="1">
    <source>
        <dbReference type="ARBA" id="ARBA00004141"/>
    </source>
</evidence>
<keyword evidence="3 7" id="KW-1133">Transmembrane helix</keyword>
<dbReference type="InterPro" id="IPR003339">
    <property type="entry name" value="ABC/ECF_trnsptr_transmembrane"/>
</dbReference>
<keyword evidence="9" id="KW-1185">Reference proteome</keyword>
<evidence type="ECO:0000256" key="3">
    <source>
        <dbReference type="ARBA" id="ARBA00022989"/>
    </source>
</evidence>
<evidence type="ECO:0000256" key="5">
    <source>
        <dbReference type="SAM" id="Coils"/>
    </source>
</evidence>
<comment type="subcellular location">
    <subcellularLocation>
        <location evidence="1">Membrane</location>
        <topology evidence="1">Multi-pass membrane protein</topology>
    </subcellularLocation>
</comment>
<accession>A0A1Y2F6Y5</accession>
<keyword evidence="4 7" id="KW-0472">Membrane</keyword>
<dbReference type="OrthoDB" id="2150673at2759"/>
<dbReference type="CDD" id="cd16914">
    <property type="entry name" value="EcfT"/>
    <property type="match status" value="1"/>
</dbReference>
<dbReference type="Proteomes" id="UP000193920">
    <property type="component" value="Unassembled WGS sequence"/>
</dbReference>
<proteinExistence type="predicted"/>
<evidence type="ECO:0000313" key="9">
    <source>
        <dbReference type="Proteomes" id="UP000193920"/>
    </source>
</evidence>
<organism evidence="8 9">
    <name type="scientific">Neocallimastix californiae</name>
    <dbReference type="NCBI Taxonomy" id="1754190"/>
    <lineage>
        <taxon>Eukaryota</taxon>
        <taxon>Fungi</taxon>
        <taxon>Fungi incertae sedis</taxon>
        <taxon>Chytridiomycota</taxon>
        <taxon>Chytridiomycota incertae sedis</taxon>
        <taxon>Neocallimastigomycetes</taxon>
        <taxon>Neocallimastigales</taxon>
        <taxon>Neocallimastigaceae</taxon>
        <taxon>Neocallimastix</taxon>
    </lineage>
</organism>
<keyword evidence="5" id="KW-0175">Coiled coil</keyword>
<evidence type="ECO:0000256" key="7">
    <source>
        <dbReference type="SAM" id="Phobius"/>
    </source>
</evidence>
<reference evidence="8 9" key="1">
    <citation type="submission" date="2016-08" db="EMBL/GenBank/DDBJ databases">
        <title>A Parts List for Fungal Cellulosomes Revealed by Comparative Genomics.</title>
        <authorList>
            <consortium name="DOE Joint Genome Institute"/>
            <person name="Haitjema C.H."/>
            <person name="Gilmore S.P."/>
            <person name="Henske J.K."/>
            <person name="Solomon K.V."/>
            <person name="De Groot R."/>
            <person name="Kuo A."/>
            <person name="Mondo S.J."/>
            <person name="Salamov A.A."/>
            <person name="Labutti K."/>
            <person name="Zhao Z."/>
            <person name="Chiniquy J."/>
            <person name="Barry K."/>
            <person name="Brewer H.M."/>
            <person name="Purvine S.O."/>
            <person name="Wright A.T."/>
            <person name="Boxma B."/>
            <person name="Van Alen T."/>
            <person name="Hackstein J.H."/>
            <person name="Baker S.E."/>
            <person name="Grigoriev I.V."/>
            <person name="O'Malley M.A."/>
        </authorList>
    </citation>
    <scope>NUCLEOTIDE SEQUENCE [LARGE SCALE GENOMIC DNA]</scope>
    <source>
        <strain evidence="8 9">G1</strain>
    </source>
</reference>
<feature type="transmembrane region" description="Helical" evidence="7">
    <location>
        <begin position="84"/>
        <end position="111"/>
    </location>
</feature>
<feature type="coiled-coil region" evidence="5">
    <location>
        <begin position="22"/>
        <end position="49"/>
    </location>
</feature>